<evidence type="ECO:0000256" key="2">
    <source>
        <dbReference type="ARBA" id="ARBA00022679"/>
    </source>
</evidence>
<keyword evidence="3" id="KW-0547">Nucleotide-binding</keyword>
<dbReference type="SMART" id="SM00220">
    <property type="entry name" value="S_TKc"/>
    <property type="match status" value="1"/>
</dbReference>
<dbReference type="InterPro" id="IPR000719">
    <property type="entry name" value="Prot_kinase_dom"/>
</dbReference>
<dbReference type="Pfam" id="PF00069">
    <property type="entry name" value="Pkinase"/>
    <property type="match status" value="1"/>
</dbReference>
<evidence type="ECO:0000256" key="5">
    <source>
        <dbReference type="ARBA" id="ARBA00022840"/>
    </source>
</evidence>
<dbReference type="GO" id="GO:0005524">
    <property type="term" value="F:ATP binding"/>
    <property type="evidence" value="ECO:0007669"/>
    <property type="project" value="UniProtKB-KW"/>
</dbReference>
<keyword evidence="2" id="KW-0808">Transferase</keyword>
<name>A0A6C0CL42_9ZZZZ</name>
<evidence type="ECO:0000256" key="4">
    <source>
        <dbReference type="ARBA" id="ARBA00022777"/>
    </source>
</evidence>
<dbReference type="SUPFAM" id="SSF56112">
    <property type="entry name" value="Protein kinase-like (PK-like)"/>
    <property type="match status" value="1"/>
</dbReference>
<keyword evidence="5" id="KW-0067">ATP-binding</keyword>
<organism evidence="7">
    <name type="scientific">viral metagenome</name>
    <dbReference type="NCBI Taxonomy" id="1070528"/>
    <lineage>
        <taxon>unclassified sequences</taxon>
        <taxon>metagenomes</taxon>
        <taxon>organismal metagenomes</taxon>
    </lineage>
</organism>
<dbReference type="GO" id="GO:0005634">
    <property type="term" value="C:nucleus"/>
    <property type="evidence" value="ECO:0007669"/>
    <property type="project" value="TreeGrafter"/>
</dbReference>
<reference evidence="7" key="1">
    <citation type="journal article" date="2020" name="Nature">
        <title>Giant virus diversity and host interactions through global metagenomics.</title>
        <authorList>
            <person name="Schulz F."/>
            <person name="Roux S."/>
            <person name="Paez-Espino D."/>
            <person name="Jungbluth S."/>
            <person name="Walsh D.A."/>
            <person name="Denef V.J."/>
            <person name="McMahon K.D."/>
            <person name="Konstantinidis K.T."/>
            <person name="Eloe-Fadrosh E.A."/>
            <person name="Kyrpides N.C."/>
            <person name="Woyke T."/>
        </authorList>
    </citation>
    <scope>NUCLEOTIDE SEQUENCE</scope>
    <source>
        <strain evidence="7">GVMAG-M-3300021343-4</strain>
    </source>
</reference>
<dbReference type="EMBL" id="MN739435">
    <property type="protein sequence ID" value="QHT04620.1"/>
    <property type="molecule type" value="Genomic_DNA"/>
</dbReference>
<dbReference type="GO" id="GO:0004674">
    <property type="term" value="F:protein serine/threonine kinase activity"/>
    <property type="evidence" value="ECO:0007669"/>
    <property type="project" value="UniProtKB-KW"/>
</dbReference>
<dbReference type="InterPro" id="IPR008271">
    <property type="entry name" value="Ser/Thr_kinase_AS"/>
</dbReference>
<dbReference type="PROSITE" id="PS50011">
    <property type="entry name" value="PROTEIN_KINASE_DOM"/>
    <property type="match status" value="1"/>
</dbReference>
<proteinExistence type="predicted"/>
<dbReference type="PROSITE" id="PS00108">
    <property type="entry name" value="PROTEIN_KINASE_ST"/>
    <property type="match status" value="1"/>
</dbReference>
<evidence type="ECO:0000256" key="3">
    <source>
        <dbReference type="ARBA" id="ARBA00022741"/>
    </source>
</evidence>
<dbReference type="AlphaFoldDB" id="A0A6C0CL42"/>
<protein>
    <recommendedName>
        <fullName evidence="6">Protein kinase domain-containing protein</fullName>
    </recommendedName>
</protein>
<feature type="domain" description="Protein kinase" evidence="6">
    <location>
        <begin position="18"/>
        <end position="285"/>
    </location>
</feature>
<dbReference type="PANTHER" id="PTHR24345">
    <property type="entry name" value="SERINE/THREONINE-PROTEIN KINASE PLK"/>
    <property type="match status" value="1"/>
</dbReference>
<evidence type="ECO:0000313" key="7">
    <source>
        <dbReference type="EMBL" id="QHT04620.1"/>
    </source>
</evidence>
<sequence>MPPKYVPPKKIEHNSLTFYKKDALGKGAASIVFLYTTSGSKEKVVMKWVAANTQKYESFLKGLKNEAAALRDLDHPNIIKLKWCDTVVETDKGAYILLEYCEKNNLKTVVPTRESIRWRTSTNLADTPYMYIKQIASALDYMHRRGYMHRDIKLQNILIDADDNVKLCDFGYVIKESVSNKRCGTPNYISPEIVKGVDYDYRVDLWSFGVCIFTLWMGRCPFETCDVKMTYNKIKDPNVTIPRILEMPENPEYHIIDELCTNLLIRDPKKRISAKKAIALIDKFDKENLVGTLGDDVPPAAPSEASASASTTQKYDFGLSSTSDGEDAGDATDVVSDLIYPFVRVWLYKNGGHGVKSLEMVEEIVIDTRWSFKIVDIKKTSKKLRDITDEEARVAKYSKGEWMGIRVTLV</sequence>
<keyword evidence="1" id="KW-0723">Serine/threonine-protein kinase</keyword>
<dbReference type="PANTHER" id="PTHR24345:SF0">
    <property type="entry name" value="CELL CYCLE SERINE_THREONINE-PROTEIN KINASE CDC5_MSD2"/>
    <property type="match status" value="1"/>
</dbReference>
<dbReference type="InterPro" id="IPR011009">
    <property type="entry name" value="Kinase-like_dom_sf"/>
</dbReference>
<accession>A0A6C0CL42</accession>
<dbReference type="Gene3D" id="1.10.510.10">
    <property type="entry name" value="Transferase(Phosphotransferase) domain 1"/>
    <property type="match status" value="1"/>
</dbReference>
<evidence type="ECO:0000259" key="6">
    <source>
        <dbReference type="PROSITE" id="PS50011"/>
    </source>
</evidence>
<evidence type="ECO:0000256" key="1">
    <source>
        <dbReference type="ARBA" id="ARBA00022527"/>
    </source>
</evidence>
<keyword evidence="4" id="KW-0418">Kinase</keyword>